<dbReference type="AlphaFoldDB" id="A0A0S4LD28"/>
<evidence type="ECO:0000313" key="3">
    <source>
        <dbReference type="Proteomes" id="UP000199032"/>
    </source>
</evidence>
<name>A0A0S4LD28_9BACT</name>
<reference evidence="2 3" key="1">
    <citation type="submission" date="2015-10" db="EMBL/GenBank/DDBJ databases">
        <authorList>
            <person name="Gilbert D.G."/>
        </authorList>
    </citation>
    <scope>NUCLEOTIDE SEQUENCE [LARGE SCALE GENOMIC DNA]</scope>
    <source>
        <strain evidence="2">COMA1</strain>
    </source>
</reference>
<evidence type="ECO:0000256" key="1">
    <source>
        <dbReference type="SAM" id="Phobius"/>
    </source>
</evidence>
<keyword evidence="1" id="KW-1133">Transmembrane helix</keyword>
<feature type="transmembrane region" description="Helical" evidence="1">
    <location>
        <begin position="78"/>
        <end position="98"/>
    </location>
</feature>
<evidence type="ECO:0000313" key="2">
    <source>
        <dbReference type="EMBL" id="CUS33830.1"/>
    </source>
</evidence>
<protein>
    <submittedName>
        <fullName evidence="2">Uncharacterized protein</fullName>
    </submittedName>
</protein>
<dbReference type="STRING" id="1742972.COMA1_11363"/>
<feature type="transmembrane region" description="Helical" evidence="1">
    <location>
        <begin position="45"/>
        <end position="66"/>
    </location>
</feature>
<sequence>MLILRLYWRGEIDLPVAFWGGCIFANLVLVDKIGVTLIGLTKSTFLIRFYIALVVVFNCFVIPGVWRSARYWQLNPVWAHLARIACVALAARVAYTFIVRWTQPFM</sequence>
<accession>A0A0S4LD28</accession>
<dbReference type="Proteomes" id="UP000199032">
    <property type="component" value="Unassembled WGS sequence"/>
</dbReference>
<gene>
    <name evidence="2" type="ORF">COMA1_11363</name>
</gene>
<proteinExistence type="predicted"/>
<keyword evidence="1" id="KW-0812">Transmembrane</keyword>
<keyword evidence="3" id="KW-1185">Reference proteome</keyword>
<dbReference type="EMBL" id="CZQA01000001">
    <property type="protein sequence ID" value="CUS33830.1"/>
    <property type="molecule type" value="Genomic_DNA"/>
</dbReference>
<organism evidence="2 3">
    <name type="scientific">Candidatus Nitrospira nitrosa</name>
    <dbReference type="NCBI Taxonomy" id="1742972"/>
    <lineage>
        <taxon>Bacteria</taxon>
        <taxon>Pseudomonadati</taxon>
        <taxon>Nitrospirota</taxon>
        <taxon>Nitrospiria</taxon>
        <taxon>Nitrospirales</taxon>
        <taxon>Nitrospiraceae</taxon>
        <taxon>Nitrospira</taxon>
    </lineage>
</organism>
<keyword evidence="1" id="KW-0472">Membrane</keyword>
<feature type="transmembrane region" description="Helical" evidence="1">
    <location>
        <begin position="16"/>
        <end position="38"/>
    </location>
</feature>